<organism evidence="1 2">
    <name type="scientific">Cellulomonas denverensis</name>
    <dbReference type="NCBI Taxonomy" id="264297"/>
    <lineage>
        <taxon>Bacteria</taxon>
        <taxon>Bacillati</taxon>
        <taxon>Actinomycetota</taxon>
        <taxon>Actinomycetes</taxon>
        <taxon>Micrococcales</taxon>
        <taxon>Cellulomonadaceae</taxon>
        <taxon>Cellulomonas</taxon>
    </lineage>
</organism>
<name>A0A7X6KV35_9CELL</name>
<dbReference type="EMBL" id="JAAXOX010000003">
    <property type="protein sequence ID" value="NKY22543.1"/>
    <property type="molecule type" value="Genomic_DNA"/>
</dbReference>
<comment type="caution">
    <text evidence="1">The sequence shown here is derived from an EMBL/GenBank/DDBJ whole genome shotgun (WGS) entry which is preliminary data.</text>
</comment>
<evidence type="ECO:0000313" key="1">
    <source>
        <dbReference type="EMBL" id="NKY22543.1"/>
    </source>
</evidence>
<evidence type="ECO:0000313" key="2">
    <source>
        <dbReference type="Proteomes" id="UP000581206"/>
    </source>
</evidence>
<dbReference type="AlphaFoldDB" id="A0A7X6KV35"/>
<reference evidence="1 2" key="1">
    <citation type="submission" date="2020-04" db="EMBL/GenBank/DDBJ databases">
        <title>MicrobeNet Type strains.</title>
        <authorList>
            <person name="Nicholson A.C."/>
        </authorList>
    </citation>
    <scope>NUCLEOTIDE SEQUENCE [LARGE SCALE GENOMIC DNA]</scope>
    <source>
        <strain evidence="1 2">ATCC BAA-788</strain>
    </source>
</reference>
<sequence length="66" mass="6844">MSTENTTGTAAWVRDLLRCPVTGATLVDGVGPGGQPELVSTDPERPLAYPVRDGIPVLLAAEARAL</sequence>
<proteinExistence type="predicted"/>
<gene>
    <name evidence="1" type="ORF">HGA03_07660</name>
</gene>
<protein>
    <submittedName>
        <fullName evidence="1">Uncharacterized protein</fullName>
    </submittedName>
</protein>
<dbReference type="Proteomes" id="UP000581206">
    <property type="component" value="Unassembled WGS sequence"/>
</dbReference>
<dbReference type="RefSeq" id="WP_168629668.1">
    <property type="nucleotide sequence ID" value="NZ_BONL01000004.1"/>
</dbReference>
<keyword evidence="2" id="KW-1185">Reference proteome</keyword>
<accession>A0A7X6KV35</accession>
<dbReference type="Gene3D" id="2.20.25.10">
    <property type="match status" value="1"/>
</dbReference>
<dbReference type="SUPFAM" id="SSF158997">
    <property type="entry name" value="Trm112p-like"/>
    <property type="match status" value="1"/>
</dbReference>